<accession>A0AAW1EPI4</accession>
<gene>
    <name evidence="2" type="ORF">VZT92_019602</name>
</gene>
<evidence type="ECO:0000313" key="3">
    <source>
        <dbReference type="Proteomes" id="UP001488805"/>
    </source>
</evidence>
<protein>
    <submittedName>
        <fullName evidence="2">Uncharacterized protein</fullName>
    </submittedName>
</protein>
<organism evidence="2 3">
    <name type="scientific">Zoarces viviparus</name>
    <name type="common">Viviparous eelpout</name>
    <name type="synonym">Blennius viviparus</name>
    <dbReference type="NCBI Taxonomy" id="48416"/>
    <lineage>
        <taxon>Eukaryota</taxon>
        <taxon>Metazoa</taxon>
        <taxon>Chordata</taxon>
        <taxon>Craniata</taxon>
        <taxon>Vertebrata</taxon>
        <taxon>Euteleostomi</taxon>
        <taxon>Actinopterygii</taxon>
        <taxon>Neopterygii</taxon>
        <taxon>Teleostei</taxon>
        <taxon>Neoteleostei</taxon>
        <taxon>Acanthomorphata</taxon>
        <taxon>Eupercaria</taxon>
        <taxon>Perciformes</taxon>
        <taxon>Cottioidei</taxon>
        <taxon>Zoarcales</taxon>
        <taxon>Zoarcidae</taxon>
        <taxon>Zoarcinae</taxon>
        <taxon>Zoarces</taxon>
    </lineage>
</organism>
<feature type="region of interest" description="Disordered" evidence="1">
    <location>
        <begin position="32"/>
        <end position="67"/>
    </location>
</feature>
<dbReference type="EMBL" id="JBCEZU010000221">
    <property type="protein sequence ID" value="KAK9523194.1"/>
    <property type="molecule type" value="Genomic_DNA"/>
</dbReference>
<name>A0AAW1EPI4_ZOAVI</name>
<dbReference type="AlphaFoldDB" id="A0AAW1EPI4"/>
<dbReference type="Proteomes" id="UP001488805">
    <property type="component" value="Unassembled WGS sequence"/>
</dbReference>
<feature type="compositionally biased region" description="Basic and acidic residues" evidence="1">
    <location>
        <begin position="46"/>
        <end position="55"/>
    </location>
</feature>
<keyword evidence="3" id="KW-1185">Reference proteome</keyword>
<proteinExistence type="predicted"/>
<evidence type="ECO:0000313" key="2">
    <source>
        <dbReference type="EMBL" id="KAK9523194.1"/>
    </source>
</evidence>
<feature type="compositionally biased region" description="Polar residues" evidence="1">
    <location>
        <begin position="56"/>
        <end position="67"/>
    </location>
</feature>
<comment type="caution">
    <text evidence="2">The sequence shown here is derived from an EMBL/GenBank/DDBJ whole genome shotgun (WGS) entry which is preliminary data.</text>
</comment>
<reference evidence="2 3" key="1">
    <citation type="journal article" date="2024" name="Genome Biol. Evol.">
        <title>Chromosome-level genome assembly of the viviparous eelpout Zoarces viviparus.</title>
        <authorList>
            <person name="Fuhrmann N."/>
            <person name="Brasseur M.V."/>
            <person name="Bakowski C.E."/>
            <person name="Podsiadlowski L."/>
            <person name="Prost S."/>
            <person name="Krehenwinkel H."/>
            <person name="Mayer C."/>
        </authorList>
    </citation>
    <scope>NUCLEOTIDE SEQUENCE [LARGE SCALE GENOMIC DNA]</scope>
    <source>
        <strain evidence="2">NO-MEL_2022_Ind0_liver</strain>
    </source>
</reference>
<evidence type="ECO:0000256" key="1">
    <source>
        <dbReference type="SAM" id="MobiDB-lite"/>
    </source>
</evidence>
<sequence>MFIGYSAATELSGYTFTDRSETRQCLCDRYRPPASRRSGAAVRKVSLKEREEESGQRSVSGCLSAPRTSAGTCDAETGFHQGALHTTRAELNATTSLKSAIE</sequence>